<keyword evidence="3" id="KW-1185">Reference proteome</keyword>
<keyword evidence="1" id="KW-1133">Transmembrane helix</keyword>
<dbReference type="HOGENOM" id="CLU_2248836_0_0_9"/>
<proteinExistence type="predicted"/>
<dbReference type="AlphaFoldDB" id="K4LFD7"/>
<dbReference type="RefSeq" id="WP_015050454.1">
    <property type="nucleotide sequence ID" value="NC_018870.1"/>
</dbReference>
<evidence type="ECO:0000313" key="3">
    <source>
        <dbReference type="Proteomes" id="UP000000467"/>
    </source>
</evidence>
<gene>
    <name evidence="2" type="ordered locus">Tph_c13570</name>
</gene>
<protein>
    <submittedName>
        <fullName evidence="2">Radical SAM domain containing protein</fullName>
    </submittedName>
</protein>
<dbReference type="Proteomes" id="UP000000467">
    <property type="component" value="Chromosome"/>
</dbReference>
<organism evidence="2 3">
    <name type="scientific">Thermacetogenium phaeum (strain ATCC BAA-254 / DSM 26808 / PB)</name>
    <dbReference type="NCBI Taxonomy" id="1089553"/>
    <lineage>
        <taxon>Bacteria</taxon>
        <taxon>Bacillati</taxon>
        <taxon>Bacillota</taxon>
        <taxon>Clostridia</taxon>
        <taxon>Thermoanaerobacterales</taxon>
        <taxon>Thermoanaerobacteraceae</taxon>
        <taxon>Thermacetogenium</taxon>
    </lineage>
</organism>
<keyword evidence="1" id="KW-0812">Transmembrane</keyword>
<dbReference type="KEGG" id="tpz:Tph_c13570"/>
<keyword evidence="1" id="KW-0472">Membrane</keyword>
<dbReference type="EMBL" id="CP003732">
    <property type="protein sequence ID" value="AFV11573.1"/>
    <property type="molecule type" value="Genomic_DNA"/>
</dbReference>
<reference evidence="2 3" key="1">
    <citation type="journal article" date="2012" name="BMC Genomics">
        <title>Genome-guided analysis of physiological and morphological traits of the fermentative acetate oxidizer Thermacetogenium phaeum.</title>
        <authorList>
            <person name="Oehler D."/>
            <person name="Poehlein A."/>
            <person name="Leimbach A."/>
            <person name="Muller N."/>
            <person name="Daniel R."/>
            <person name="Gottschalk G."/>
            <person name="Schink B."/>
        </authorList>
    </citation>
    <scope>NUCLEOTIDE SEQUENCE [LARGE SCALE GENOMIC DNA]</scope>
    <source>
        <strain evidence="3">ATCC BAA-254 / DSM 26808 / PB</strain>
    </source>
</reference>
<evidence type="ECO:0000313" key="2">
    <source>
        <dbReference type="EMBL" id="AFV11573.1"/>
    </source>
</evidence>
<accession>K4LFD7</accession>
<name>K4LFD7_THEPS</name>
<sequence>MEEKGSKGKILQVRMGINPNSSGHGILWGALFFMPYSLLSFILLGGLEKELEAGLRKYREEVMPWKKRDMVLPVSKGNYYPCCWNWETGINFPFIWIVLWHHLC</sequence>
<evidence type="ECO:0000256" key="1">
    <source>
        <dbReference type="SAM" id="Phobius"/>
    </source>
</evidence>
<feature type="transmembrane region" description="Helical" evidence="1">
    <location>
        <begin position="25"/>
        <end position="47"/>
    </location>
</feature>